<dbReference type="AlphaFoldDB" id="S8D7F6"/>
<dbReference type="GO" id="GO:0005840">
    <property type="term" value="C:ribosome"/>
    <property type="evidence" value="ECO:0007669"/>
    <property type="project" value="InterPro"/>
</dbReference>
<dbReference type="Gene3D" id="3.90.930.12">
    <property type="entry name" value="Ribosomal protein L6, alpha-beta domain"/>
    <property type="match status" value="1"/>
</dbReference>
<sequence>ISIFRGYICILELIGLGFSVTAKNNILRLNVGFNHSIYFPIPKDVIIRSKRKVLFIFSHSFFLLRNTISTIKVFRLLSVYKLKGIKEKDALYRKK</sequence>
<evidence type="ECO:0000313" key="2">
    <source>
        <dbReference type="Proteomes" id="UP000015453"/>
    </source>
</evidence>
<dbReference type="InterPro" id="IPR036789">
    <property type="entry name" value="Ribosomal_uL6-like_a/b-dom_sf"/>
</dbReference>
<reference evidence="1 2" key="1">
    <citation type="journal article" date="2013" name="BMC Genomics">
        <title>The miniature genome of a carnivorous plant Genlisea aurea contains a low number of genes and short non-coding sequences.</title>
        <authorList>
            <person name="Leushkin E.V."/>
            <person name="Sutormin R.A."/>
            <person name="Nabieva E.R."/>
            <person name="Penin A.A."/>
            <person name="Kondrashov A.S."/>
            <person name="Logacheva M.D."/>
        </authorList>
    </citation>
    <scope>NUCLEOTIDE SEQUENCE [LARGE SCALE GENOMIC DNA]</scope>
</reference>
<dbReference type="EMBL" id="AUSU01000465">
    <property type="protein sequence ID" value="EPS73341.1"/>
    <property type="molecule type" value="Genomic_DNA"/>
</dbReference>
<protein>
    <recommendedName>
        <fullName evidence="3">Ribosomal protein L6</fullName>
    </recommendedName>
</protein>
<dbReference type="GO" id="GO:0019843">
    <property type="term" value="F:rRNA binding"/>
    <property type="evidence" value="ECO:0007669"/>
    <property type="project" value="InterPro"/>
</dbReference>
<dbReference type="Proteomes" id="UP000015453">
    <property type="component" value="Unassembled WGS sequence"/>
</dbReference>
<dbReference type="GO" id="GO:0006412">
    <property type="term" value="P:translation"/>
    <property type="evidence" value="ECO:0007669"/>
    <property type="project" value="InterPro"/>
</dbReference>
<dbReference type="SUPFAM" id="SSF56053">
    <property type="entry name" value="Ribosomal protein L6"/>
    <property type="match status" value="1"/>
</dbReference>
<name>S8D7F6_9LAMI</name>
<keyword evidence="2" id="KW-1185">Reference proteome</keyword>
<feature type="non-terminal residue" evidence="1">
    <location>
        <position position="1"/>
    </location>
</feature>
<evidence type="ECO:0000313" key="1">
    <source>
        <dbReference type="EMBL" id="EPS73341.1"/>
    </source>
</evidence>
<evidence type="ECO:0008006" key="3">
    <source>
        <dbReference type="Google" id="ProtNLM"/>
    </source>
</evidence>
<proteinExistence type="predicted"/>
<accession>S8D7F6</accession>
<feature type="non-terminal residue" evidence="1">
    <location>
        <position position="95"/>
    </location>
</feature>
<dbReference type="GO" id="GO:0003735">
    <property type="term" value="F:structural constituent of ribosome"/>
    <property type="evidence" value="ECO:0007669"/>
    <property type="project" value="InterPro"/>
</dbReference>
<organism evidence="1 2">
    <name type="scientific">Genlisea aurea</name>
    <dbReference type="NCBI Taxonomy" id="192259"/>
    <lineage>
        <taxon>Eukaryota</taxon>
        <taxon>Viridiplantae</taxon>
        <taxon>Streptophyta</taxon>
        <taxon>Embryophyta</taxon>
        <taxon>Tracheophyta</taxon>
        <taxon>Spermatophyta</taxon>
        <taxon>Magnoliopsida</taxon>
        <taxon>eudicotyledons</taxon>
        <taxon>Gunneridae</taxon>
        <taxon>Pentapetalae</taxon>
        <taxon>asterids</taxon>
        <taxon>lamiids</taxon>
        <taxon>Lamiales</taxon>
        <taxon>Lentibulariaceae</taxon>
        <taxon>Genlisea</taxon>
    </lineage>
</organism>
<gene>
    <name evidence="1" type="ORF">M569_01426</name>
</gene>
<comment type="caution">
    <text evidence="1">The sequence shown here is derived from an EMBL/GenBank/DDBJ whole genome shotgun (WGS) entry which is preliminary data.</text>
</comment>